<sequence>MREILMVPFLISFCCHPYVLCLYIWLFRLENHFLITNDYLYFNDTGAQDNSFSIVFFYFFSVTHFYQLPEQLLRLGRTYSTKTIDYPIFQLATFRIRYFELYNVLKEFGCLQFINPLLYDHVKNYFVDKSYIRLYKSLNNVINLLKCQSSDDIENFLQSMTFNTNVA</sequence>
<keyword evidence="1" id="KW-0472">Membrane</keyword>
<protein>
    <submittedName>
        <fullName evidence="2">Uncharacterized protein</fullName>
    </submittedName>
</protein>
<dbReference type="HOGENOM" id="CLU_1595718_0_0_1"/>
<dbReference type="EMBL" id="JH993875">
    <property type="protein sequence ID" value="ELQ76098.1"/>
    <property type="molecule type" value="Genomic_DNA"/>
</dbReference>
<organism evidence="2 3">
    <name type="scientific">Trachipleistophora hominis</name>
    <name type="common">Microsporidian parasite</name>
    <dbReference type="NCBI Taxonomy" id="72359"/>
    <lineage>
        <taxon>Eukaryota</taxon>
        <taxon>Fungi</taxon>
        <taxon>Fungi incertae sedis</taxon>
        <taxon>Microsporidia</taxon>
        <taxon>Pleistophoridae</taxon>
        <taxon>Trachipleistophora</taxon>
    </lineage>
</organism>
<keyword evidence="3" id="KW-1185">Reference proteome</keyword>
<dbReference type="VEuPathDB" id="MicrosporidiaDB:THOM_0933"/>
<proteinExistence type="predicted"/>
<evidence type="ECO:0000256" key="1">
    <source>
        <dbReference type="SAM" id="Phobius"/>
    </source>
</evidence>
<gene>
    <name evidence="2" type="ORF">THOM_0933</name>
</gene>
<evidence type="ECO:0000313" key="2">
    <source>
        <dbReference type="EMBL" id="ELQ76098.1"/>
    </source>
</evidence>
<evidence type="ECO:0000313" key="3">
    <source>
        <dbReference type="Proteomes" id="UP000011185"/>
    </source>
</evidence>
<accession>L7JXA1</accession>
<feature type="transmembrane region" description="Helical" evidence="1">
    <location>
        <begin position="7"/>
        <end position="27"/>
    </location>
</feature>
<dbReference type="InParanoid" id="L7JXA1"/>
<dbReference type="AlphaFoldDB" id="L7JXA1"/>
<keyword evidence="1" id="KW-1133">Transmembrane helix</keyword>
<name>L7JXA1_TRAHO</name>
<reference evidence="2 3" key="1">
    <citation type="journal article" date="2012" name="PLoS Pathog.">
        <title>The genome of the obligate intracellular parasite Trachipleistophora hominis: new insights into microsporidian genome dynamics and reductive evolution.</title>
        <authorList>
            <person name="Heinz E."/>
            <person name="Williams T.A."/>
            <person name="Nakjang S."/>
            <person name="Noel C.J."/>
            <person name="Swan D.C."/>
            <person name="Goldberg A.V."/>
            <person name="Harris S.R."/>
            <person name="Weinmaier T."/>
            <person name="Markert S."/>
            <person name="Becher D."/>
            <person name="Bernhardt J."/>
            <person name="Dagan T."/>
            <person name="Hacker C."/>
            <person name="Lucocq J.M."/>
            <person name="Schweder T."/>
            <person name="Rattei T."/>
            <person name="Hall N."/>
            <person name="Hirt R.P."/>
            <person name="Embley T.M."/>
        </authorList>
    </citation>
    <scope>NUCLEOTIDE SEQUENCE [LARGE SCALE GENOMIC DNA]</scope>
</reference>
<keyword evidence="1" id="KW-0812">Transmembrane</keyword>
<dbReference type="Proteomes" id="UP000011185">
    <property type="component" value="Unassembled WGS sequence"/>
</dbReference>